<evidence type="ECO:0000259" key="16">
    <source>
        <dbReference type="PROSITE" id="PS51196"/>
    </source>
</evidence>
<dbReference type="GO" id="GO:0008564">
    <property type="term" value="F:protein-exporting ATPase activity"/>
    <property type="evidence" value="ECO:0007669"/>
    <property type="project" value="UniProtKB-EC"/>
</dbReference>
<dbReference type="Gene3D" id="3.10.450.50">
    <property type="match status" value="1"/>
</dbReference>
<dbReference type="GO" id="GO:0043952">
    <property type="term" value="P:protein transport by the Sec complex"/>
    <property type="evidence" value="ECO:0007669"/>
    <property type="project" value="TreeGrafter"/>
</dbReference>
<keyword evidence="12 13" id="KW-0472">Membrane</keyword>
<dbReference type="GO" id="GO:0017038">
    <property type="term" value="P:protein import"/>
    <property type="evidence" value="ECO:0007669"/>
    <property type="project" value="InterPro"/>
</dbReference>
<dbReference type="Gene3D" id="3.90.1440.10">
    <property type="entry name" value="SecA, preprotein cross-linking domain"/>
    <property type="match status" value="1"/>
</dbReference>
<evidence type="ECO:0000259" key="14">
    <source>
        <dbReference type="PROSITE" id="PS51192"/>
    </source>
</evidence>
<comment type="caution">
    <text evidence="17">The sequence shown here is derived from an EMBL/GenBank/DDBJ whole genome shotgun (WGS) entry which is preliminary data.</text>
</comment>
<dbReference type="CDD" id="cd18803">
    <property type="entry name" value="SF2_C_secA"/>
    <property type="match status" value="1"/>
</dbReference>
<dbReference type="PROSITE" id="PS51194">
    <property type="entry name" value="HELICASE_CTER"/>
    <property type="match status" value="1"/>
</dbReference>
<accession>A0AA90ZWB5</accession>
<keyword evidence="4 13" id="KW-1003">Cell membrane</keyword>
<dbReference type="GO" id="GO:0006605">
    <property type="term" value="P:protein targeting"/>
    <property type="evidence" value="ECO:0007669"/>
    <property type="project" value="UniProtKB-UniRule"/>
</dbReference>
<feature type="domain" description="Helicase ATP-binding" evidence="14">
    <location>
        <begin position="124"/>
        <end position="321"/>
    </location>
</feature>
<feature type="domain" description="SecA family profile" evidence="16">
    <location>
        <begin position="1"/>
        <end position="633"/>
    </location>
</feature>
<evidence type="ECO:0000313" key="17">
    <source>
        <dbReference type="EMBL" id="MQN83954.1"/>
    </source>
</evidence>
<dbReference type="Pfam" id="PF07517">
    <property type="entry name" value="SecA_DEAD"/>
    <property type="match status" value="1"/>
</dbReference>
<proteinExistence type="inferred from homology"/>
<keyword evidence="3 13" id="KW-0813">Transport</keyword>
<feature type="binding site" evidence="13">
    <location>
        <position position="555"/>
    </location>
    <ligand>
        <name>ATP</name>
        <dbReference type="ChEBI" id="CHEBI:30616"/>
    </ligand>
</feature>
<dbReference type="InterPro" id="IPR000185">
    <property type="entry name" value="SecA"/>
</dbReference>
<dbReference type="PRINTS" id="PR00906">
    <property type="entry name" value="SECA"/>
</dbReference>
<dbReference type="InterPro" id="IPR014001">
    <property type="entry name" value="Helicase_ATP-bd"/>
</dbReference>
<dbReference type="SUPFAM" id="SSF81767">
    <property type="entry name" value="Pre-protein crosslinking domain of SecA"/>
    <property type="match status" value="1"/>
</dbReference>
<dbReference type="InterPro" id="IPR014018">
    <property type="entry name" value="SecA_motor_DEAD"/>
</dbReference>
<evidence type="ECO:0000259" key="15">
    <source>
        <dbReference type="PROSITE" id="PS51194"/>
    </source>
</evidence>
<evidence type="ECO:0000256" key="4">
    <source>
        <dbReference type="ARBA" id="ARBA00022475"/>
    </source>
</evidence>
<protein>
    <recommendedName>
        <fullName evidence="13">Protein translocase subunit SecA</fullName>
        <ecNumber evidence="13">7.4.2.8</ecNumber>
    </recommendedName>
</protein>
<dbReference type="InterPro" id="IPR044722">
    <property type="entry name" value="SecA_SF2_C"/>
</dbReference>
<dbReference type="EC" id="7.4.2.8" evidence="13"/>
<organism evidence="17 18">
    <name type="scientific">Segatella copri</name>
    <dbReference type="NCBI Taxonomy" id="165179"/>
    <lineage>
        <taxon>Bacteria</taxon>
        <taxon>Pseudomonadati</taxon>
        <taxon>Bacteroidota</taxon>
        <taxon>Bacteroidia</taxon>
        <taxon>Bacteroidales</taxon>
        <taxon>Prevotellaceae</taxon>
        <taxon>Segatella</taxon>
    </lineage>
</organism>
<evidence type="ECO:0000256" key="8">
    <source>
        <dbReference type="ARBA" id="ARBA00022840"/>
    </source>
</evidence>
<comment type="catalytic activity">
    <reaction evidence="13">
        <text>ATP + H2O + cellular proteinSide 1 = ADP + phosphate + cellular proteinSide 2.</text>
        <dbReference type="EC" id="7.4.2.8"/>
    </reaction>
</comment>
<evidence type="ECO:0000256" key="3">
    <source>
        <dbReference type="ARBA" id="ARBA00022448"/>
    </source>
</evidence>
<dbReference type="GO" id="GO:0031522">
    <property type="term" value="C:cell envelope Sec protein transport complex"/>
    <property type="evidence" value="ECO:0007669"/>
    <property type="project" value="TreeGrafter"/>
</dbReference>
<dbReference type="InterPro" id="IPR001650">
    <property type="entry name" value="Helicase_C-like"/>
</dbReference>
<keyword evidence="11 13" id="KW-0811">Translocation</keyword>
<evidence type="ECO:0000256" key="7">
    <source>
        <dbReference type="ARBA" id="ARBA00022741"/>
    </source>
</evidence>
<dbReference type="SUPFAM" id="SSF81886">
    <property type="entry name" value="Helical scaffold and wing domains of SecA"/>
    <property type="match status" value="1"/>
</dbReference>
<dbReference type="GO" id="GO:0005886">
    <property type="term" value="C:plasma membrane"/>
    <property type="evidence" value="ECO:0007669"/>
    <property type="project" value="UniProtKB-SubCell"/>
</dbReference>
<evidence type="ECO:0000256" key="10">
    <source>
        <dbReference type="ARBA" id="ARBA00022967"/>
    </source>
</evidence>
<comment type="subunit">
    <text evidence="13">Monomer and homodimer. Part of the essential Sec protein translocation apparatus which comprises SecA, SecYEG and auxiliary proteins SecDF. Other proteins may also be involved.</text>
</comment>
<keyword evidence="10 13" id="KW-1278">Translocase</keyword>
<feature type="domain" description="Helicase C-terminal" evidence="15">
    <location>
        <begin position="480"/>
        <end position="638"/>
    </location>
</feature>
<dbReference type="InterPro" id="IPR011115">
    <property type="entry name" value="SecA_DEAD"/>
</dbReference>
<dbReference type="CDD" id="cd17928">
    <property type="entry name" value="DEXDc_SecA"/>
    <property type="match status" value="1"/>
</dbReference>
<dbReference type="SMART" id="SM00957">
    <property type="entry name" value="SecA_DEAD"/>
    <property type="match status" value="1"/>
</dbReference>
<evidence type="ECO:0000256" key="2">
    <source>
        <dbReference type="ARBA" id="ARBA00007650"/>
    </source>
</evidence>
<dbReference type="Proteomes" id="UP000421408">
    <property type="component" value="Unassembled WGS sequence"/>
</dbReference>
<keyword evidence="9 13" id="KW-0653">Protein transport</keyword>
<keyword evidence="5 13" id="KW-0963">Cytoplasm</keyword>
<dbReference type="GO" id="GO:0005524">
    <property type="term" value="F:ATP binding"/>
    <property type="evidence" value="ECO:0007669"/>
    <property type="project" value="UniProtKB-UniRule"/>
</dbReference>
<comment type="subcellular location">
    <subcellularLocation>
        <location evidence="13">Cell membrane</location>
        <topology evidence="13">Peripheral membrane protein</topology>
        <orientation evidence="13">Cytoplasmic side</orientation>
    </subcellularLocation>
    <subcellularLocation>
        <location evidence="13">Cytoplasm</location>
    </subcellularLocation>
    <subcellularLocation>
        <location evidence="1">Membrane</location>
        <topology evidence="1">Peripheral membrane protein</topology>
    </subcellularLocation>
    <text evidence="13">Distribution is 50-50.</text>
</comment>
<comment type="function">
    <text evidence="13">Part of the Sec protein translocase complex. Interacts with the SecYEG preprotein conducting channel. Has a central role in coupling the hydrolysis of ATP to the transfer of proteins into and across the cell membrane, serving as an ATP-driven molecular motor driving the stepwise translocation of polypeptide chains across the membrane.</text>
</comment>
<dbReference type="InterPro" id="IPR027417">
    <property type="entry name" value="P-loop_NTPase"/>
</dbReference>
<evidence type="ECO:0000256" key="5">
    <source>
        <dbReference type="ARBA" id="ARBA00022490"/>
    </source>
</evidence>
<comment type="similarity">
    <text evidence="2 13">Belongs to the SecA family.</text>
</comment>
<gene>
    <name evidence="13" type="primary">secA</name>
    <name evidence="17" type="ORF">F7D74_08165</name>
</gene>
<evidence type="ECO:0000256" key="9">
    <source>
        <dbReference type="ARBA" id="ARBA00022927"/>
    </source>
</evidence>
<dbReference type="Gene3D" id="3.40.50.300">
    <property type="entry name" value="P-loop containing nucleotide triphosphate hydrolases"/>
    <property type="match status" value="2"/>
</dbReference>
<feature type="binding site" evidence="13">
    <location>
        <position position="122"/>
    </location>
    <ligand>
        <name>ATP</name>
        <dbReference type="ChEBI" id="CHEBI:30616"/>
    </ligand>
</feature>
<evidence type="ECO:0000256" key="12">
    <source>
        <dbReference type="ARBA" id="ARBA00023136"/>
    </source>
</evidence>
<dbReference type="InterPro" id="IPR011130">
    <property type="entry name" value="SecA_preprotein_X-link_dom"/>
</dbReference>
<sequence>MNKSLEKFKKTVEAINYEYATLHTLTNDELRMRYFYLEQFVNEQKDKTCALDKCLPSVYALVKETARRFSLGNIEVNATPNDLYLAEKYDFLEILGEIAIYKNHWDVMGVPYSWNMVHYDEQLLGGILLHYGYATEMATGEGKTLVATLPVFLNALSHEGVHVITVNDYLSKRDFETTRPLYMFYGLSADCIEYYNRYDRRRKETYKSDISFGMHSSFTFDYLYDHIAIKPEECVQQNHNYAIIDELDSILIDDADEPHIIGGGNSYNAGNIFKENYPLIVELIGYKDSKLYEIDRLGKTAWFTQEGKQWLSSKKSIPDLFSVGRTYEIKDFDTLAQDKQAEVLNRIYLQNVFYQLLLALTIYERDVDYIVEDDIVKIIDSHTGRIKEGNRWEHGLHTAIEIKEKVKVQDDFDGMAVISLKNYFKLYHKIAGMSGTIMPVEDELKEIYNLHCATLPTHKPLIRKDSPLRIFKSAQLKDDAIIRAITDNKKAGRPTLVGSISIKRSEQLCSKLDKLGITYRKLDAKNIKDEADTIAKAGFGNAITVSTSVAGRGTDIKPSPDAIKAGGLMVIGTDLFESVRVDRQLKGRSGRQGDPGSSVFFASLEDQILKNLNQKDLDSLEHLGASYSTDEISTDEVRKYFHKAQLNRENFFKKRRKETARKDDIIAPQRKKFYEQRNAVLFCADVADRIVNEITKDSKVSTEVINNHLMSLYHKTKELVTRSTKNNPNRTEVFIPFSESMHTFAIKLEVELTIANFEYFCKEYKRQVILQVYDMEWKTFVLYMMGNLDRAEIEMLDNKYSKMTKDIHRIILRRLQYASIPFDIRNESNTNEEEDEKTDSVSSQKVYRPVNIAAGELCPCGSGKKYCECHGSNIRSNNKSKRRR</sequence>
<dbReference type="GO" id="GO:0005829">
    <property type="term" value="C:cytosol"/>
    <property type="evidence" value="ECO:0007669"/>
    <property type="project" value="TreeGrafter"/>
</dbReference>
<dbReference type="InterPro" id="IPR036670">
    <property type="entry name" value="SecA_X-link_sf"/>
</dbReference>
<dbReference type="SMART" id="SM00958">
    <property type="entry name" value="SecA_PP_bind"/>
    <property type="match status" value="1"/>
</dbReference>
<dbReference type="InterPro" id="IPR036266">
    <property type="entry name" value="SecA_Wing/Scaffold_sf"/>
</dbReference>
<evidence type="ECO:0000256" key="13">
    <source>
        <dbReference type="HAMAP-Rule" id="MF_01382"/>
    </source>
</evidence>
<dbReference type="Pfam" id="PF01043">
    <property type="entry name" value="SecA_PP_bind"/>
    <property type="match status" value="1"/>
</dbReference>
<feature type="binding site" evidence="13">
    <location>
        <begin position="140"/>
        <end position="144"/>
    </location>
    <ligand>
        <name>ATP</name>
        <dbReference type="ChEBI" id="CHEBI:30616"/>
    </ligand>
</feature>
<evidence type="ECO:0000256" key="1">
    <source>
        <dbReference type="ARBA" id="ARBA00004170"/>
    </source>
</evidence>
<dbReference type="PROSITE" id="PS51196">
    <property type="entry name" value="SECA_MOTOR_DEAD"/>
    <property type="match status" value="1"/>
</dbReference>
<dbReference type="PANTHER" id="PTHR30612:SF0">
    <property type="entry name" value="CHLOROPLAST PROTEIN-TRANSPORTING ATPASE"/>
    <property type="match status" value="1"/>
</dbReference>
<dbReference type="InterPro" id="IPR011116">
    <property type="entry name" value="SecA_Wing/Scaffold"/>
</dbReference>
<dbReference type="PANTHER" id="PTHR30612">
    <property type="entry name" value="SECA INNER MEMBRANE COMPONENT OF SEC PROTEIN SECRETION SYSTEM"/>
    <property type="match status" value="1"/>
</dbReference>
<dbReference type="HAMAP" id="MF_01382">
    <property type="entry name" value="SecA"/>
    <property type="match status" value="1"/>
</dbReference>
<name>A0AA90ZWB5_9BACT</name>
<dbReference type="AlphaFoldDB" id="A0AA90ZWB5"/>
<evidence type="ECO:0000256" key="11">
    <source>
        <dbReference type="ARBA" id="ARBA00023010"/>
    </source>
</evidence>
<evidence type="ECO:0000313" key="18">
    <source>
        <dbReference type="Proteomes" id="UP000421408"/>
    </source>
</evidence>
<keyword evidence="8 13" id="KW-0067">ATP-binding</keyword>
<dbReference type="GO" id="GO:0065002">
    <property type="term" value="P:intracellular protein transmembrane transport"/>
    <property type="evidence" value="ECO:0007669"/>
    <property type="project" value="UniProtKB-UniRule"/>
</dbReference>
<dbReference type="PROSITE" id="PS51192">
    <property type="entry name" value="HELICASE_ATP_BIND_1"/>
    <property type="match status" value="1"/>
</dbReference>
<keyword evidence="7 13" id="KW-0547">Nucleotide-binding</keyword>
<evidence type="ECO:0000256" key="6">
    <source>
        <dbReference type="ARBA" id="ARBA00022519"/>
    </source>
</evidence>
<dbReference type="Pfam" id="PF21090">
    <property type="entry name" value="P-loop_SecA"/>
    <property type="match status" value="2"/>
</dbReference>
<dbReference type="EMBL" id="VZCC01000049">
    <property type="protein sequence ID" value="MQN83954.1"/>
    <property type="molecule type" value="Genomic_DNA"/>
</dbReference>
<dbReference type="Pfam" id="PF07516">
    <property type="entry name" value="SecA_SW"/>
    <property type="match status" value="1"/>
</dbReference>
<keyword evidence="6" id="KW-0997">Cell inner membrane</keyword>
<dbReference type="FunFam" id="3.40.50.300:FF:000429">
    <property type="entry name" value="Preprotein translocase subunit SecA"/>
    <property type="match status" value="1"/>
</dbReference>
<reference evidence="18" key="1">
    <citation type="submission" date="2019-09" db="EMBL/GenBank/DDBJ databases">
        <title>Distinct polysaccharide growth profiles of human intestinal Prevotella copri isolates.</title>
        <authorList>
            <person name="Fehlner-Peach H."/>
            <person name="Magnabosco C."/>
            <person name="Raghavan V."/>
            <person name="Scher J.U."/>
            <person name="Tett A."/>
            <person name="Cox L.M."/>
            <person name="Gottsegen C."/>
            <person name="Watters A."/>
            <person name="Wiltshire- Gordon J.D."/>
            <person name="Segata N."/>
            <person name="Bonneau R."/>
            <person name="Littman D.R."/>
        </authorList>
    </citation>
    <scope>NUCLEOTIDE SEQUENCE [LARGE SCALE GENOMIC DNA]</scope>
    <source>
        <strain evidence="18">iAA108</strain>
    </source>
</reference>
<dbReference type="GO" id="GO:0046872">
    <property type="term" value="F:metal ion binding"/>
    <property type="evidence" value="ECO:0007669"/>
    <property type="project" value="UniProtKB-KW"/>
</dbReference>
<dbReference type="RefSeq" id="WP_153118883.1">
    <property type="nucleotide sequence ID" value="NZ_VZCC01000049.1"/>
</dbReference>
<dbReference type="Gene3D" id="1.10.3060.10">
    <property type="entry name" value="Helical scaffold and wing domains of SecA"/>
    <property type="match status" value="1"/>
</dbReference>
<dbReference type="SUPFAM" id="SSF52540">
    <property type="entry name" value="P-loop containing nucleoside triphosphate hydrolases"/>
    <property type="match status" value="2"/>
</dbReference>